<dbReference type="EMBL" id="ABXB03000003">
    <property type="protein sequence ID" value="EFA22546.1"/>
    <property type="molecule type" value="Genomic_DNA"/>
</dbReference>
<feature type="region of interest" description="Disordered" evidence="9">
    <location>
        <begin position="36"/>
        <end position="72"/>
    </location>
</feature>
<comment type="similarity">
    <text evidence="2">Belongs to the amino acid-polyamine-organocation (APC) superfamily. Basic amino acid/polyamine antiporter (APA) (TC 2.A.3.2) family.</text>
</comment>
<feature type="transmembrane region" description="Helical" evidence="10">
    <location>
        <begin position="476"/>
        <end position="492"/>
    </location>
</feature>
<evidence type="ECO:0000313" key="12">
    <source>
        <dbReference type="Proteomes" id="UP000003656"/>
    </source>
</evidence>
<comment type="subcellular location">
    <subcellularLocation>
        <location evidence="1">Cell membrane</location>
        <topology evidence="1">Multi-pass membrane protein</topology>
    </subcellularLocation>
</comment>
<dbReference type="InterPro" id="IPR050367">
    <property type="entry name" value="APC_superfamily"/>
</dbReference>
<dbReference type="eggNOG" id="COG0531">
    <property type="taxonomic scope" value="Bacteria"/>
</dbReference>
<dbReference type="Gene3D" id="1.20.1740.10">
    <property type="entry name" value="Amino acid/polyamine transporter I"/>
    <property type="match status" value="1"/>
</dbReference>
<dbReference type="GO" id="GO:0006865">
    <property type="term" value="P:amino acid transport"/>
    <property type="evidence" value="ECO:0007669"/>
    <property type="project" value="UniProtKB-KW"/>
</dbReference>
<evidence type="ECO:0000256" key="5">
    <source>
        <dbReference type="ARBA" id="ARBA00022692"/>
    </source>
</evidence>
<name>D1NUP5_9BIFI</name>
<feature type="transmembrane region" description="Helical" evidence="10">
    <location>
        <begin position="156"/>
        <end position="178"/>
    </location>
</feature>
<proteinExistence type="inferred from homology"/>
<feature type="transmembrane region" description="Helical" evidence="10">
    <location>
        <begin position="411"/>
        <end position="431"/>
    </location>
</feature>
<feature type="transmembrane region" description="Helical" evidence="10">
    <location>
        <begin position="498"/>
        <end position="515"/>
    </location>
</feature>
<evidence type="ECO:0000256" key="1">
    <source>
        <dbReference type="ARBA" id="ARBA00004651"/>
    </source>
</evidence>
<feature type="transmembrane region" description="Helical" evidence="10">
    <location>
        <begin position="314"/>
        <end position="333"/>
    </location>
</feature>
<evidence type="ECO:0000256" key="4">
    <source>
        <dbReference type="ARBA" id="ARBA00022475"/>
    </source>
</evidence>
<dbReference type="PANTHER" id="PTHR42770:SF4">
    <property type="entry name" value="ARGININE_ORNITHINE ANTIPORTER-RELATED"/>
    <property type="match status" value="1"/>
</dbReference>
<evidence type="ECO:0000256" key="3">
    <source>
        <dbReference type="ARBA" id="ARBA00022448"/>
    </source>
</evidence>
<evidence type="ECO:0000256" key="10">
    <source>
        <dbReference type="SAM" id="Phobius"/>
    </source>
</evidence>
<keyword evidence="7 10" id="KW-1133">Transmembrane helix</keyword>
<evidence type="ECO:0000256" key="7">
    <source>
        <dbReference type="ARBA" id="ARBA00022989"/>
    </source>
</evidence>
<evidence type="ECO:0000256" key="6">
    <source>
        <dbReference type="ARBA" id="ARBA00022970"/>
    </source>
</evidence>
<keyword evidence="3" id="KW-0813">Transport</keyword>
<accession>D1NUP5</accession>
<dbReference type="GO" id="GO:0022857">
    <property type="term" value="F:transmembrane transporter activity"/>
    <property type="evidence" value="ECO:0007669"/>
    <property type="project" value="InterPro"/>
</dbReference>
<dbReference type="InterPro" id="IPR004754">
    <property type="entry name" value="Amino_acid_antiprt"/>
</dbReference>
<sequence length="558" mass="60276">MVAHRVTITRHRSHHPCAHAIFSSIGQQIGRQIMTMPSSAASHASTSSGELAHTQAAGASPTATRQTQASAQPGQTKKVGLIGLVGIVISAMVGGGIFNLPQNMSADASAGGQIIAWVITGIGMWFIANTFRILSAARPDMKDGLYAYAYHGFGKYVGFLISYGYWLCNCFSLVAYGVLIMSTLDLFFPGKFTGGNNLASIIGGSLILWIMVLLALRGAKSGAFLNLIGTVCKIAPVLVFIVAMMTVFKFSQFVIGFWGVSQSGVPLHFEFGNVMKQVSSTMLVTLWLFLGIEGAVVISGEARSQKDVSKATTIGYLTVLIVYVLVSLLPLGVDGYRDIGAMQNPSMAVLMAQKVGQWGSDLVNVGIIISVLSAWLVWMIMLGQMPMYAARDGIFPESFAKQNKHGAPSTALIWTAIITQVIFVICLFVKGSAWNTLISITSVMAMPCYLLCCVFLWKIALKEPWPTTIRFSKRNGLITGVLGTVFALYLVYSAGLHYLMIACILYAIGLPLFIVSRREHAKGTKLLDLFTKWEKILVVIVLVAAVAGIVVTILYFVH</sequence>
<keyword evidence="5 10" id="KW-0812">Transmembrane</keyword>
<evidence type="ECO:0000256" key="8">
    <source>
        <dbReference type="ARBA" id="ARBA00023136"/>
    </source>
</evidence>
<feature type="transmembrane region" description="Helical" evidence="10">
    <location>
        <begin position="536"/>
        <end position="557"/>
    </location>
</feature>
<feature type="compositionally biased region" description="Polar residues" evidence="9">
    <location>
        <begin position="61"/>
        <end position="72"/>
    </location>
</feature>
<dbReference type="PIRSF" id="PIRSF006060">
    <property type="entry name" value="AA_transporter"/>
    <property type="match status" value="1"/>
</dbReference>
<evidence type="ECO:0000256" key="2">
    <source>
        <dbReference type="ARBA" id="ARBA00008220"/>
    </source>
</evidence>
<dbReference type="PANTHER" id="PTHR42770">
    <property type="entry name" value="AMINO ACID TRANSPORTER-RELATED"/>
    <property type="match status" value="1"/>
</dbReference>
<feature type="compositionally biased region" description="Low complexity" evidence="9">
    <location>
        <begin position="38"/>
        <end position="48"/>
    </location>
</feature>
<comment type="caution">
    <text evidence="11">The sequence shown here is derived from an EMBL/GenBank/DDBJ whole genome shotgun (WGS) entry which is preliminary data.</text>
</comment>
<keyword evidence="4" id="KW-1003">Cell membrane</keyword>
<evidence type="ECO:0000313" key="11">
    <source>
        <dbReference type="EMBL" id="EFA22546.1"/>
    </source>
</evidence>
<dbReference type="NCBIfam" id="TIGR00905">
    <property type="entry name" value="2A0302"/>
    <property type="match status" value="1"/>
</dbReference>
<feature type="transmembrane region" description="Helical" evidence="10">
    <location>
        <begin position="362"/>
        <end position="382"/>
    </location>
</feature>
<dbReference type="AlphaFoldDB" id="D1NUP5"/>
<evidence type="ECO:0000256" key="9">
    <source>
        <dbReference type="SAM" id="MobiDB-lite"/>
    </source>
</evidence>
<keyword evidence="8 10" id="KW-0472">Membrane</keyword>
<organism evidence="11 12">
    <name type="scientific">Bifidobacterium gallicum DSM 20093 = LMG 11596</name>
    <dbReference type="NCBI Taxonomy" id="561180"/>
    <lineage>
        <taxon>Bacteria</taxon>
        <taxon>Bacillati</taxon>
        <taxon>Actinomycetota</taxon>
        <taxon>Actinomycetes</taxon>
        <taxon>Bifidobacteriales</taxon>
        <taxon>Bifidobacteriaceae</taxon>
        <taxon>Bifidobacterium</taxon>
    </lineage>
</organism>
<dbReference type="InterPro" id="IPR002293">
    <property type="entry name" value="AA/rel_permease1"/>
</dbReference>
<gene>
    <name evidence="11" type="primary">aaxC</name>
    <name evidence="11" type="ORF">BIFGAL_03571</name>
</gene>
<reference evidence="11 12" key="1">
    <citation type="submission" date="2009-11" db="EMBL/GenBank/DDBJ databases">
        <authorList>
            <person name="Weinstock G."/>
            <person name="Sodergren E."/>
            <person name="Clifton S."/>
            <person name="Fulton L."/>
            <person name="Fulton B."/>
            <person name="Courtney L."/>
            <person name="Fronick C."/>
            <person name="Harrison M."/>
            <person name="Strong C."/>
            <person name="Farmer C."/>
            <person name="Delahaunty K."/>
            <person name="Markovic C."/>
            <person name="Hall O."/>
            <person name="Minx P."/>
            <person name="Tomlinson C."/>
            <person name="Mitreva M."/>
            <person name="Nelson J."/>
            <person name="Hou S."/>
            <person name="Wollam A."/>
            <person name="Pepin K.H."/>
            <person name="Johnson M."/>
            <person name="Bhonagiri V."/>
            <person name="Nash W.E."/>
            <person name="Warren W."/>
            <person name="Chinwalla A."/>
            <person name="Mardis E.R."/>
            <person name="Wilson R.K."/>
        </authorList>
    </citation>
    <scope>NUCLEOTIDE SEQUENCE [LARGE SCALE GENOMIC DNA]</scope>
    <source>
        <strain evidence="11 12">DSM 20093</strain>
    </source>
</reference>
<feature type="transmembrane region" description="Helical" evidence="10">
    <location>
        <begin position="437"/>
        <end position="456"/>
    </location>
</feature>
<feature type="transmembrane region" description="Helical" evidence="10">
    <location>
        <begin position="280"/>
        <end position="302"/>
    </location>
</feature>
<feature type="transmembrane region" description="Helical" evidence="10">
    <location>
        <begin position="198"/>
        <end position="216"/>
    </location>
</feature>
<dbReference type="GO" id="GO:0005886">
    <property type="term" value="C:plasma membrane"/>
    <property type="evidence" value="ECO:0007669"/>
    <property type="project" value="UniProtKB-SubCell"/>
</dbReference>
<feature type="transmembrane region" description="Helical" evidence="10">
    <location>
        <begin position="79"/>
        <end position="102"/>
    </location>
</feature>
<keyword evidence="6" id="KW-0029">Amino-acid transport</keyword>
<dbReference type="Pfam" id="PF13520">
    <property type="entry name" value="AA_permease_2"/>
    <property type="match status" value="1"/>
</dbReference>
<feature type="transmembrane region" description="Helical" evidence="10">
    <location>
        <begin position="114"/>
        <end position="135"/>
    </location>
</feature>
<dbReference type="STRING" id="561180.BIFGAL_03571"/>
<dbReference type="Proteomes" id="UP000003656">
    <property type="component" value="Unassembled WGS sequence"/>
</dbReference>
<protein>
    <submittedName>
        <fullName evidence="11">Arginine/agmatine antiporter</fullName>
    </submittedName>
</protein>